<dbReference type="EMBL" id="CP000155">
    <property type="protein sequence ID" value="ABC30985.1"/>
    <property type="molecule type" value="Genomic_DNA"/>
</dbReference>
<evidence type="ECO:0000313" key="2">
    <source>
        <dbReference type="EMBL" id="ABC30985.1"/>
    </source>
</evidence>
<proteinExistence type="predicted"/>
<accession>Q2SED9</accession>
<evidence type="ECO:0000313" key="3">
    <source>
        <dbReference type="Proteomes" id="UP000000238"/>
    </source>
</evidence>
<feature type="domain" description="DUF6484" evidence="1">
    <location>
        <begin position="20"/>
        <end position="81"/>
    </location>
</feature>
<gene>
    <name evidence="2" type="ordered locus">HCH_04278</name>
</gene>
<name>Q2SED9_HAHCH</name>
<dbReference type="Proteomes" id="UP000000238">
    <property type="component" value="Chromosome"/>
</dbReference>
<dbReference type="STRING" id="349521.HCH_04278"/>
<evidence type="ECO:0000259" key="1">
    <source>
        <dbReference type="Pfam" id="PF20093"/>
    </source>
</evidence>
<dbReference type="KEGG" id="hch:HCH_04278"/>
<dbReference type="Pfam" id="PF20093">
    <property type="entry name" value="DUF6484"/>
    <property type="match status" value="1"/>
</dbReference>
<dbReference type="InterPro" id="IPR045506">
    <property type="entry name" value="DUF6484"/>
</dbReference>
<organism evidence="2 3">
    <name type="scientific">Hahella chejuensis (strain KCTC 2396)</name>
    <dbReference type="NCBI Taxonomy" id="349521"/>
    <lineage>
        <taxon>Bacteria</taxon>
        <taxon>Pseudomonadati</taxon>
        <taxon>Pseudomonadota</taxon>
        <taxon>Gammaproteobacteria</taxon>
        <taxon>Oceanospirillales</taxon>
        <taxon>Hahellaceae</taxon>
        <taxon>Hahella</taxon>
    </lineage>
</organism>
<dbReference type="RefSeq" id="WP_011398052.1">
    <property type="nucleotide sequence ID" value="NC_007645.1"/>
</dbReference>
<dbReference type="eggNOG" id="ENOG50339D6">
    <property type="taxonomic scope" value="Bacteria"/>
</dbReference>
<reference evidence="2 3" key="1">
    <citation type="journal article" date="2005" name="Nucleic Acids Res.">
        <title>Genomic blueprint of Hahella chejuensis, a marine microbe producing an algicidal agent.</title>
        <authorList>
            <person name="Jeong H."/>
            <person name="Yim J.H."/>
            <person name="Lee C."/>
            <person name="Choi S.-H."/>
            <person name="Park Y.K."/>
            <person name="Yoon S.H."/>
            <person name="Hur C.-G."/>
            <person name="Kang H.-Y."/>
            <person name="Kim D."/>
            <person name="Lee H.H."/>
            <person name="Park K.H."/>
            <person name="Park S.-H."/>
            <person name="Park H.-S."/>
            <person name="Lee H.K."/>
            <person name="Oh T.K."/>
            <person name="Kim J.F."/>
        </authorList>
    </citation>
    <scope>NUCLEOTIDE SEQUENCE [LARGE SCALE GENOMIC DNA]</scope>
    <source>
        <strain evidence="2 3">KCTC 2396</strain>
    </source>
</reference>
<dbReference type="HOGENOM" id="CLU_112468_0_0_6"/>
<sequence length="160" mass="16745">MGAVNELFESVAETAATPVIGKLVEVDAKGRAWIDFPGNSEGALLAKTTITLPPSQAVPGQQLLMLFEGGRKKSPVIIGVVGEALVPNESQTVVLPVGKTDGAVIDGKKVRFDARDEIQLVCGKSSILLRADGKVVIKGKDILNRAMSSNKIKGANVAIN</sequence>
<keyword evidence="3" id="KW-1185">Reference proteome</keyword>
<dbReference type="OrthoDB" id="3078443at2"/>
<protein>
    <submittedName>
        <fullName evidence="2">Uncharacterized protein conserved in bacteria</fullName>
    </submittedName>
</protein>
<dbReference type="AlphaFoldDB" id="Q2SED9"/>